<feature type="domain" description="Aldehyde ferredoxin oxidoreductase N-terminal" evidence="1">
    <location>
        <begin position="6"/>
        <end position="176"/>
    </location>
</feature>
<dbReference type="GO" id="GO:0016625">
    <property type="term" value="F:oxidoreductase activity, acting on the aldehyde or oxo group of donors, iron-sulfur protein as acceptor"/>
    <property type="evidence" value="ECO:0007669"/>
    <property type="project" value="InterPro"/>
</dbReference>
<name>A0A7X9HHW8_UNCKA</name>
<reference evidence="2 3" key="1">
    <citation type="journal article" date="2020" name="Biotechnol. Biofuels">
        <title>New insights from the biogas microbiome by comprehensive genome-resolved metagenomics of nearly 1600 species originating from multiple anaerobic digesters.</title>
        <authorList>
            <person name="Campanaro S."/>
            <person name="Treu L."/>
            <person name="Rodriguez-R L.M."/>
            <person name="Kovalovszki A."/>
            <person name="Ziels R.M."/>
            <person name="Maus I."/>
            <person name="Zhu X."/>
            <person name="Kougias P.G."/>
            <person name="Basile A."/>
            <person name="Luo G."/>
            <person name="Schluter A."/>
            <person name="Konstantinidis K.T."/>
            <person name="Angelidaki I."/>
        </authorList>
    </citation>
    <scope>NUCLEOTIDE SEQUENCE [LARGE SCALE GENOMIC DNA]</scope>
    <source>
        <strain evidence="2">AS27yjCOA_165</strain>
    </source>
</reference>
<dbReference type="InterPro" id="IPR051919">
    <property type="entry name" value="W-dependent_AOR"/>
</dbReference>
<comment type="caution">
    <text evidence="2">The sequence shown here is derived from an EMBL/GenBank/DDBJ whole genome shotgun (WGS) entry which is preliminary data.</text>
</comment>
<dbReference type="EMBL" id="JAAZNL010000021">
    <property type="protein sequence ID" value="NMB70014.1"/>
    <property type="molecule type" value="Genomic_DNA"/>
</dbReference>
<dbReference type="GO" id="GO:0051536">
    <property type="term" value="F:iron-sulfur cluster binding"/>
    <property type="evidence" value="ECO:0007669"/>
    <property type="project" value="InterPro"/>
</dbReference>
<accession>A0A7X9HHW8</accession>
<dbReference type="SMART" id="SM00790">
    <property type="entry name" value="AFOR_N"/>
    <property type="match status" value="1"/>
</dbReference>
<proteinExistence type="predicted"/>
<protein>
    <recommendedName>
        <fullName evidence="1">Aldehyde ferredoxin oxidoreductase N-terminal domain-containing protein</fullName>
    </recommendedName>
</protein>
<dbReference type="Proteomes" id="UP000526033">
    <property type="component" value="Unassembled WGS sequence"/>
</dbReference>
<organism evidence="2 3">
    <name type="scientific">candidate division WWE3 bacterium</name>
    <dbReference type="NCBI Taxonomy" id="2053526"/>
    <lineage>
        <taxon>Bacteria</taxon>
        <taxon>Katanobacteria</taxon>
    </lineage>
</organism>
<dbReference type="Gene3D" id="3.60.9.10">
    <property type="entry name" value="Aldehyde ferredoxin oxidoreductase, N-terminal domain"/>
    <property type="match status" value="1"/>
</dbReference>
<evidence type="ECO:0000313" key="3">
    <source>
        <dbReference type="Proteomes" id="UP000526033"/>
    </source>
</evidence>
<gene>
    <name evidence="2" type="ORF">GYA27_02325</name>
</gene>
<evidence type="ECO:0000259" key="1">
    <source>
        <dbReference type="SMART" id="SM00790"/>
    </source>
</evidence>
<dbReference type="Pfam" id="PF02730">
    <property type="entry name" value="AFOR_N"/>
    <property type="match status" value="1"/>
</dbReference>
<dbReference type="InterPro" id="IPR013983">
    <property type="entry name" value="Ald_Fedxn_OxRdtase_N"/>
</dbReference>
<dbReference type="PANTHER" id="PTHR30038:SF8">
    <property type="entry name" value="ALDEHYDE FERREDOXIN OXIDOREDUCTASE"/>
    <property type="match status" value="1"/>
</dbReference>
<dbReference type="PANTHER" id="PTHR30038">
    <property type="entry name" value="ALDEHYDE FERREDOXIN OXIDOREDUCTASE"/>
    <property type="match status" value="1"/>
</dbReference>
<dbReference type="AlphaFoldDB" id="A0A7X9HHW8"/>
<dbReference type="SUPFAM" id="SSF56228">
    <property type="entry name" value="Aldehyde ferredoxin oxidoreductase, N-terminal domain"/>
    <property type="match status" value="1"/>
</dbReference>
<dbReference type="InterPro" id="IPR036503">
    <property type="entry name" value="Ald_Fedxn_OxRdtase_N_sf"/>
</dbReference>
<sequence length="281" mass="31452">MQDLSNKKILYIDLKTQSYEVKNHPGLHKYIGGTGMGLKLLQQNIKEDPLVFAIGPLNGFFPFCSKTAVVLDDSGVTEDLYIGGRLSTRLRFTGVDALVITGESENPVTLAINNNEVDFKTIDVDKDSLGLPGKRAVLERNNINVYLDDYFFTPEDILKDKFDKKKLSSIVITGTEIFKPKRFDNYISLYQQILKRVDDMTITKGKNPSCSSCPMGCERSKFGEMGGNVLLHSLVACQFAERIYSDVGVVFSCLNVLGYDYTHEDIEALPHLIENTLKELS</sequence>
<evidence type="ECO:0000313" key="2">
    <source>
        <dbReference type="EMBL" id="NMB70014.1"/>
    </source>
</evidence>